<proteinExistence type="predicted"/>
<name>A0A9X2CQV5_9FLAO</name>
<accession>A0A9X2CQV5</accession>
<dbReference type="InterPro" id="IPR032508">
    <property type="entry name" value="FecR_C"/>
</dbReference>
<dbReference type="PIRSF" id="PIRSF018266">
    <property type="entry name" value="FecR"/>
    <property type="match status" value="1"/>
</dbReference>
<keyword evidence="1" id="KW-1133">Transmembrane helix</keyword>
<keyword evidence="1" id="KW-0812">Transmembrane</keyword>
<dbReference type="PANTHER" id="PTHR30273:SF2">
    <property type="entry name" value="PROTEIN FECR"/>
    <property type="match status" value="1"/>
</dbReference>
<dbReference type="RefSeq" id="WP_249603156.1">
    <property type="nucleotide sequence ID" value="NZ_JAKHSK010000041.1"/>
</dbReference>
<keyword evidence="5" id="KW-1185">Reference proteome</keyword>
<comment type="caution">
    <text evidence="4">The sequence shown here is derived from an EMBL/GenBank/DDBJ whole genome shotgun (WGS) entry which is preliminary data.</text>
</comment>
<evidence type="ECO:0000313" key="4">
    <source>
        <dbReference type="EMBL" id="MCL6220458.1"/>
    </source>
</evidence>
<dbReference type="InterPro" id="IPR012373">
    <property type="entry name" value="Ferrdict_sens_TM"/>
</dbReference>
<organism evidence="4 5">
    <name type="scientific">Zunongwangia pacifica</name>
    <dbReference type="NCBI Taxonomy" id="2911062"/>
    <lineage>
        <taxon>Bacteria</taxon>
        <taxon>Pseudomonadati</taxon>
        <taxon>Bacteroidota</taxon>
        <taxon>Flavobacteriia</taxon>
        <taxon>Flavobacteriales</taxon>
        <taxon>Flavobacteriaceae</taxon>
        <taxon>Zunongwangia</taxon>
    </lineage>
</organism>
<dbReference type="EMBL" id="JAKHSK010000041">
    <property type="protein sequence ID" value="MCL6220458.1"/>
    <property type="molecule type" value="Genomic_DNA"/>
</dbReference>
<protein>
    <submittedName>
        <fullName evidence="4">FecR domain-containing protein</fullName>
    </submittedName>
</protein>
<feature type="domain" description="Protein FecR C-terminal" evidence="3">
    <location>
        <begin position="218"/>
        <end position="274"/>
    </location>
</feature>
<dbReference type="Pfam" id="PF04773">
    <property type="entry name" value="FecR"/>
    <property type="match status" value="1"/>
</dbReference>
<evidence type="ECO:0000259" key="2">
    <source>
        <dbReference type="Pfam" id="PF04773"/>
    </source>
</evidence>
<feature type="transmembrane region" description="Helical" evidence="1">
    <location>
        <begin position="47"/>
        <end position="69"/>
    </location>
</feature>
<dbReference type="InterPro" id="IPR006860">
    <property type="entry name" value="FecR"/>
</dbReference>
<evidence type="ECO:0000259" key="3">
    <source>
        <dbReference type="Pfam" id="PF16344"/>
    </source>
</evidence>
<sequence length="289" mass="32758">MENKKDKDLSEAHLDKLIHQAWHKPVKPNSKKLWQRIDKSIKAPHHVMWKSIAAILVIALLTVASLSLFNPDNPSVLVEVNNTGKTPKEILLEDGSKVLLNRNSAITYTTENSRMLTLKGEAYFDIKKDENHPFRINTGELHLTVLGTSFNVNAYENSQEILVSLVEGKLKVIANQNQEKNLSPGDELIYNKATKRISLNNFNTNTVLAWKSSLIKCENASLDFLLDRLENYYAIAIKNKADYSNCKISGEFKSDLSLDEIIEIISFSHNIDFVALSEHEYKIEGKMCD</sequence>
<evidence type="ECO:0000313" key="5">
    <source>
        <dbReference type="Proteomes" id="UP001139521"/>
    </source>
</evidence>
<dbReference type="Gene3D" id="3.55.50.30">
    <property type="match status" value="1"/>
</dbReference>
<dbReference type="Proteomes" id="UP001139521">
    <property type="component" value="Unassembled WGS sequence"/>
</dbReference>
<dbReference type="GO" id="GO:0016989">
    <property type="term" value="F:sigma factor antagonist activity"/>
    <property type="evidence" value="ECO:0007669"/>
    <property type="project" value="TreeGrafter"/>
</dbReference>
<dbReference type="AlphaFoldDB" id="A0A9X2CQV5"/>
<dbReference type="PANTHER" id="PTHR30273">
    <property type="entry name" value="PERIPLASMIC SIGNAL SENSOR AND SIGMA FACTOR ACTIVATOR FECR-RELATED"/>
    <property type="match status" value="1"/>
</dbReference>
<evidence type="ECO:0000256" key="1">
    <source>
        <dbReference type="SAM" id="Phobius"/>
    </source>
</evidence>
<feature type="domain" description="FecR protein" evidence="2">
    <location>
        <begin position="87"/>
        <end position="170"/>
    </location>
</feature>
<dbReference type="Pfam" id="PF16344">
    <property type="entry name" value="FecR_C"/>
    <property type="match status" value="1"/>
</dbReference>
<dbReference type="Gene3D" id="2.60.120.1440">
    <property type="match status" value="1"/>
</dbReference>
<gene>
    <name evidence="4" type="ORF">L1967_19380</name>
</gene>
<reference evidence="4" key="1">
    <citation type="submission" date="2022-01" db="EMBL/GenBank/DDBJ databases">
        <title>Genome sequencing of Zunongwangia sp. M21534 genome.</title>
        <authorList>
            <person name="Chen Y."/>
            <person name="Dong C."/>
            <person name="Shao Z."/>
        </authorList>
    </citation>
    <scope>NUCLEOTIDE SEQUENCE</scope>
    <source>
        <strain evidence="4">MCCC M21534</strain>
    </source>
</reference>
<keyword evidence="1" id="KW-0472">Membrane</keyword>